<evidence type="ECO:0000313" key="2">
    <source>
        <dbReference type="EMBL" id="TPG54514.1"/>
    </source>
</evidence>
<evidence type="ECO:0000256" key="1">
    <source>
        <dbReference type="SAM" id="SignalP"/>
    </source>
</evidence>
<feature type="signal peptide" evidence="1">
    <location>
        <begin position="1"/>
        <end position="19"/>
    </location>
</feature>
<accession>A0A502FYE5</accession>
<proteinExistence type="predicted"/>
<dbReference type="EMBL" id="RCZC01000002">
    <property type="protein sequence ID" value="TPG54514.1"/>
    <property type="molecule type" value="Genomic_DNA"/>
</dbReference>
<evidence type="ECO:0000313" key="3">
    <source>
        <dbReference type="Proteomes" id="UP000319931"/>
    </source>
</evidence>
<organism evidence="2 3">
    <name type="scientific">Sphingomonas glacialis</name>
    <dbReference type="NCBI Taxonomy" id="658225"/>
    <lineage>
        <taxon>Bacteria</taxon>
        <taxon>Pseudomonadati</taxon>
        <taxon>Pseudomonadota</taxon>
        <taxon>Alphaproteobacteria</taxon>
        <taxon>Sphingomonadales</taxon>
        <taxon>Sphingomonadaceae</taxon>
        <taxon>Sphingomonas</taxon>
    </lineage>
</organism>
<gene>
    <name evidence="2" type="ORF">EAH76_07630</name>
</gene>
<reference evidence="2 3" key="1">
    <citation type="journal article" date="2019" name="Environ. Microbiol.">
        <title>Species interactions and distinct microbial communities in high Arctic permafrost affected cryosols are associated with the CH4 and CO2 gas fluxes.</title>
        <authorList>
            <person name="Altshuler I."/>
            <person name="Hamel J."/>
            <person name="Turney S."/>
            <person name="Magnuson E."/>
            <person name="Levesque R."/>
            <person name="Greer C."/>
            <person name="Whyte L.G."/>
        </authorList>
    </citation>
    <scope>NUCLEOTIDE SEQUENCE [LARGE SCALE GENOMIC DNA]</scope>
    <source>
        <strain evidence="2 3">E6.1</strain>
    </source>
</reference>
<keyword evidence="3" id="KW-1185">Reference proteome</keyword>
<name>A0A502FYE5_9SPHN</name>
<dbReference type="OrthoDB" id="7585962at2"/>
<dbReference type="AlphaFoldDB" id="A0A502FYE5"/>
<comment type="caution">
    <text evidence="2">The sequence shown here is derived from an EMBL/GenBank/DDBJ whole genome shotgun (WGS) entry which is preliminary data.</text>
</comment>
<dbReference type="RefSeq" id="WP_140849666.1">
    <property type="nucleotide sequence ID" value="NZ_RCZC01000002.1"/>
</dbReference>
<dbReference type="Proteomes" id="UP000319931">
    <property type="component" value="Unassembled WGS sequence"/>
</dbReference>
<protein>
    <submittedName>
        <fullName evidence="2">Uncharacterized protein</fullName>
    </submittedName>
</protein>
<keyword evidence="1" id="KW-0732">Signal</keyword>
<feature type="chain" id="PRO_5021460920" evidence="1">
    <location>
        <begin position="20"/>
        <end position="100"/>
    </location>
</feature>
<sequence>MIRHAFAAIALLSGTAALAQTPIATKTTTKTAAAPTSKTVVTTIKTTPPATTVKATTVAHSRTTKTTTTGGRMVQAKLANGKTVTYNCSLAGNKTKTACK</sequence>